<accession>A0ABT5ZPW3</accession>
<dbReference type="PANTHER" id="PTHR19879">
    <property type="entry name" value="TRANSCRIPTION INITIATION FACTOR TFIID"/>
    <property type="match status" value="1"/>
</dbReference>
<dbReference type="InterPro" id="IPR009003">
    <property type="entry name" value="Peptidase_S1_PA"/>
</dbReference>
<proteinExistence type="predicted"/>
<dbReference type="Gene3D" id="2.40.10.120">
    <property type="match status" value="1"/>
</dbReference>
<dbReference type="Proteomes" id="UP001216579">
    <property type="component" value="Unassembled WGS sequence"/>
</dbReference>
<dbReference type="EMBL" id="JARJBC010000014">
    <property type="protein sequence ID" value="MDF3291869.1"/>
    <property type="molecule type" value="Genomic_DNA"/>
</dbReference>
<dbReference type="SUPFAM" id="SSF50494">
    <property type="entry name" value="Trypsin-like serine proteases"/>
    <property type="match status" value="1"/>
</dbReference>
<comment type="caution">
    <text evidence="2">The sequence shown here is derived from an EMBL/GenBank/DDBJ whole genome shotgun (WGS) entry which is preliminary data.</text>
</comment>
<reference evidence="2 3" key="1">
    <citation type="submission" date="2023-03" db="EMBL/GenBank/DDBJ databases">
        <title>Draft genome sequence of Streptomyces sp. RB6PN23 isolated from peat swamp forest in Thailand.</title>
        <authorList>
            <person name="Klaysubun C."/>
            <person name="Duangmal K."/>
        </authorList>
    </citation>
    <scope>NUCLEOTIDE SEQUENCE [LARGE SCALE GENOMIC DNA]</scope>
    <source>
        <strain evidence="2 3">RB6PN23</strain>
    </source>
</reference>
<evidence type="ECO:0000259" key="1">
    <source>
        <dbReference type="Pfam" id="PF20703"/>
    </source>
</evidence>
<dbReference type="InterPro" id="IPR001680">
    <property type="entry name" value="WD40_rpt"/>
</dbReference>
<evidence type="ECO:0000313" key="2">
    <source>
        <dbReference type="EMBL" id="MDF3291869.1"/>
    </source>
</evidence>
<dbReference type="SUPFAM" id="SSF52540">
    <property type="entry name" value="P-loop containing nucleoside triphosphate hydrolases"/>
    <property type="match status" value="1"/>
</dbReference>
<dbReference type="SUPFAM" id="SSF50978">
    <property type="entry name" value="WD40 repeat-like"/>
    <property type="match status" value="1"/>
</dbReference>
<dbReference type="InterPro" id="IPR027417">
    <property type="entry name" value="P-loop_NTPase"/>
</dbReference>
<protein>
    <submittedName>
        <fullName evidence="2">Trypsin-like peptidase domain-containing protein</fullName>
    </submittedName>
</protein>
<name>A0ABT5ZPW3_9ACTN</name>
<dbReference type="SUPFAM" id="SSF82171">
    <property type="entry name" value="DPP6 N-terminal domain-like"/>
    <property type="match status" value="1"/>
</dbReference>
<gene>
    <name evidence="2" type="ORF">P3G67_22105</name>
</gene>
<dbReference type="InterPro" id="IPR049052">
    <property type="entry name" value="nSTAND1"/>
</dbReference>
<dbReference type="Pfam" id="PF13365">
    <property type="entry name" value="Trypsin_2"/>
    <property type="match status" value="1"/>
</dbReference>
<dbReference type="PANTHER" id="PTHR19879:SF9">
    <property type="entry name" value="TRANSCRIPTION INITIATION FACTOR TFIID SUBUNIT 5"/>
    <property type="match status" value="1"/>
</dbReference>
<dbReference type="Pfam" id="PF20703">
    <property type="entry name" value="nSTAND1"/>
    <property type="match status" value="1"/>
</dbReference>
<dbReference type="Gene3D" id="2.130.10.10">
    <property type="entry name" value="YVTN repeat-like/Quinoprotein amine dehydrogenase"/>
    <property type="match status" value="3"/>
</dbReference>
<dbReference type="InterPro" id="IPR036322">
    <property type="entry name" value="WD40_repeat_dom_sf"/>
</dbReference>
<dbReference type="InterPro" id="IPR015943">
    <property type="entry name" value="WD40/YVTN_repeat-like_dom_sf"/>
</dbReference>
<evidence type="ECO:0000313" key="3">
    <source>
        <dbReference type="Proteomes" id="UP001216579"/>
    </source>
</evidence>
<keyword evidence="3" id="KW-1185">Reference proteome</keyword>
<organism evidence="2 3">
    <name type="scientific">Streptomyces silvisoli</name>
    <dbReference type="NCBI Taxonomy" id="3034235"/>
    <lineage>
        <taxon>Bacteria</taxon>
        <taxon>Bacillati</taxon>
        <taxon>Actinomycetota</taxon>
        <taxon>Actinomycetes</taxon>
        <taxon>Kitasatosporales</taxon>
        <taxon>Streptomycetaceae</taxon>
        <taxon>Streptomyces</taxon>
    </lineage>
</organism>
<dbReference type="SMART" id="SM00320">
    <property type="entry name" value="WD40"/>
    <property type="match status" value="5"/>
</dbReference>
<dbReference type="RefSeq" id="WP_276095011.1">
    <property type="nucleotide sequence ID" value="NZ_JARJBC010000014.1"/>
</dbReference>
<feature type="domain" description="Novel STAND NTPase 1" evidence="1">
    <location>
        <begin position="209"/>
        <end position="618"/>
    </location>
</feature>
<sequence>MGEPTVSLSVFQVLAPEGAVAGAGFLAGEGTGFTCAHVVHAAGQIPGGRVEVLFPHLPNAPRVLAEVVAEQWRAPEAEDIAVVRLVSVPAQARGMAVGTSAGCRGHGVFSFGFPAQAPRGGHFGYGEVAGLIPGGSGAGRLLQLSKANDLTTGFSGGPVVDEITGLVIGMVTSIATPDAHGKGLGIAYATPAEVLREIRPQLAEHHACPYLGLEPFTTRHADWFHGRQDAVERVLAALGGDRRMLMLLGPSGAGKTSLINAGLLPALAGGAIPGSDRWLALSARPGQDLLLELEGAGLPGAATDGLLAAAEARLAAEPDHDHLLLVIDQFEELVTQPVPTSRQRADDKRLRAVHQLVELGGSHAAVTVLLVMRNDFYAPLDALAPDLMNCVLPGLCNIPATLSRSDLKAMITRPAAAVGLPLEANLADRIVDDVLAVDPVTRQAPVTLLPPLELALRELWVRRRRDDGRLTHAAYERIGKVTGSLTAWCNRALSQLPTEQRPIAQRILTGLVQPADEANGVPATRRPVPLTRLRALATDHGLTGHAADAAFDAVLAALTRYRIVITSTTPAGAPSGEPAAELIHDALIRGWADLRDWVAQDHQFQVWFLRASEQQSRHAHSGLPGDLLDGSLLTEGEKWAGQRTLPADIAEFLEASRQRQQSALRRTKRINVTLAGMLVLALIATVVAWDQRQTVIGQRDRAASAQVAGVAQSVNLSDPQLARRLAVASARLAATPESWSALLAARNQWETDALRLPDFVPTQSALDAAGQTLVACAGTRLEVWNLRTRTRTTAYTAPARIHQVDLSEDGRTAAVSTDDGYTRVLDTVSGRLRTPHTFHSARLADGYWPRTMISPLGSYLMVETVASDNSSTLDVWDTRNSARHLRVGPSMADFLLMDSSFSPDERVLSVPGGQGHPFTWIDMRTGRKLPVPVPYTGVKADDIVGPVVFGPDGKTAALTLKDGRISIFDRTKGWSGTELKGGSTITDDPVAFSRDGRYLVQGAIIWDLTSGASQPVMHNSITQSECSPLADMRFTPDVSKLRCVGLDGSVRTFDVSAYTDSPAGTSENYGQAVVSADRRTIALAKDGGIELWSALTRTKRATAPLPVGDSGPSVDDIQLSRDGRRLAALYGTRIYVWDTAGRTGHLLGSLPAIEEGQRSGALDAFAFSPDDKSLAVEIGPVSGTNVLTFWDLTNMHQIRQVRADLGYPDNGMAMFFQADGKSLIAAPNFGRVAFPSGRILTKGDPSMQVGFLSDDGTTAYELPRGFRPYIRFWNTRTLQPADDDLRTGTISPPLSGQDSATAVSPDGRLFATVHQSGTGYQVKVWDRRTGSELGIPLTTPDHDTFDGILALTFSPDGSTLTGVDKDGRFFTYTVAPARLIRELCTESGGLTKQEWQAHIPDSPYLKTC</sequence>